<feature type="compositionally biased region" description="Gly residues" evidence="1">
    <location>
        <begin position="499"/>
        <end position="511"/>
    </location>
</feature>
<evidence type="ECO:0000256" key="1">
    <source>
        <dbReference type="SAM" id="MobiDB-lite"/>
    </source>
</evidence>
<keyword evidence="2" id="KW-1133">Transmembrane helix</keyword>
<evidence type="ECO:0000313" key="4">
    <source>
        <dbReference type="Proteomes" id="UP000590749"/>
    </source>
</evidence>
<feature type="compositionally biased region" description="Polar residues" evidence="1">
    <location>
        <begin position="519"/>
        <end position="529"/>
    </location>
</feature>
<accession>A0A7W5FGR1</accession>
<dbReference type="AlphaFoldDB" id="A0A7W5FGR1"/>
<feature type="compositionally biased region" description="Low complexity" evidence="1">
    <location>
        <begin position="715"/>
        <end position="727"/>
    </location>
</feature>
<sequence length="727" mass="72741">MSTLQSRSSPPPRSGRPGTTTVVAGLRLWRVLLAVLAGVAVLLGSAQVVDAAPRAPVDAACAQKAPGSVAWCMPWAVRVETPPAGSTSHWVTECSKATNDEERASCAAASVTVDSPPADGTASVLMDGPSDKDGLAALVKCGLFGEQMKNEKDATRFGLWRDKHTQCSQQVAAWTAAAYDPSPQPKECGKVEVGCQITEGTKEAVSNGIRAGIQGLVDAIVQAEVYLLSKLAELVFTETSIASPDRAFYGVYNSVAGTLVMLIFVFFIIATIVNGLRLRGGPTPLATLGGLVKAVLGITFAGGLAYVIVAAWDQAAVAALEANANKSWDASKPVTALTNLTAGTGTLLLAGLFGLLGIVGLILLFIIMLFRGVLTTGAALLGAMAMTGFVMDETRHWPRRWFWTVNALASSKYWIVQLWIYGGRSAYESDDLSTVLQSMLLIWLMVLAPFILLKLTSMWDGYLSDVNAHGMLSALGGPLMIGANAIDGFRQGAQSAGGDDSGGGGGGGGDDAAGVMDANASSMPTNPAGQMTGIGAGPGRDVAQAAGQGQDGGGVGEPVTDAPGSQDGQAGAESQQNPNAQEADGVRAANSSAQHTLSSGQLTAPGDGGGGSIPLTPQAAAGSDPAGVSSGGSGADGSTDAGTTATPGDAAASGSGQADGQSSGAAASGDPAGTAPHGHNDETSAPASGGEHSNEQASGSGESGGGAAKAGGARGASAVADAPIVPL</sequence>
<name>A0A7W5FGR1_9ACTN</name>
<dbReference type="Proteomes" id="UP000590749">
    <property type="component" value="Unassembled WGS sequence"/>
</dbReference>
<feature type="region of interest" description="Disordered" evidence="1">
    <location>
        <begin position="492"/>
        <end position="727"/>
    </location>
</feature>
<feature type="transmembrane region" description="Helical" evidence="2">
    <location>
        <begin position="285"/>
        <end position="312"/>
    </location>
</feature>
<evidence type="ECO:0000313" key="3">
    <source>
        <dbReference type="EMBL" id="MBB3097690.1"/>
    </source>
</evidence>
<dbReference type="RefSeq" id="WP_183223083.1">
    <property type="nucleotide sequence ID" value="NZ_BMPW01000019.1"/>
</dbReference>
<evidence type="ECO:0000256" key="2">
    <source>
        <dbReference type="SAM" id="Phobius"/>
    </source>
</evidence>
<gene>
    <name evidence="3" type="ORF">FHR83_005374</name>
</gene>
<protein>
    <recommendedName>
        <fullName evidence="5">TrbL/VirB6 plasmid conjugal transfer protein</fullName>
    </recommendedName>
</protein>
<feature type="transmembrane region" description="Helical" evidence="2">
    <location>
        <begin position="434"/>
        <end position="453"/>
    </location>
</feature>
<reference evidence="3 4" key="1">
    <citation type="submission" date="2020-08" db="EMBL/GenBank/DDBJ databases">
        <title>Genomic Encyclopedia of Type Strains, Phase III (KMG-III): the genomes of soil and plant-associated and newly described type strains.</title>
        <authorList>
            <person name="Whitman W."/>
        </authorList>
    </citation>
    <scope>NUCLEOTIDE SEQUENCE [LARGE SCALE GENOMIC DNA]</scope>
    <source>
        <strain evidence="3 4">CECT 3287</strain>
    </source>
</reference>
<feature type="transmembrane region" description="Helical" evidence="2">
    <location>
        <begin position="347"/>
        <end position="370"/>
    </location>
</feature>
<keyword evidence="2" id="KW-0812">Transmembrane</keyword>
<proteinExistence type="predicted"/>
<feature type="compositionally biased region" description="Low complexity" evidence="1">
    <location>
        <begin position="636"/>
        <end position="673"/>
    </location>
</feature>
<keyword evidence="2" id="KW-0472">Membrane</keyword>
<dbReference type="EMBL" id="JACHXF010000012">
    <property type="protein sequence ID" value="MBB3097690.1"/>
    <property type="molecule type" value="Genomic_DNA"/>
</dbReference>
<feature type="compositionally biased region" description="Gly residues" evidence="1">
    <location>
        <begin position="701"/>
        <end position="714"/>
    </location>
</feature>
<feature type="compositionally biased region" description="Polar residues" evidence="1">
    <location>
        <begin position="566"/>
        <end position="580"/>
    </location>
</feature>
<organism evidence="3 4">
    <name type="scientific">Actinoplanes campanulatus</name>
    <dbReference type="NCBI Taxonomy" id="113559"/>
    <lineage>
        <taxon>Bacteria</taxon>
        <taxon>Bacillati</taxon>
        <taxon>Actinomycetota</taxon>
        <taxon>Actinomycetes</taxon>
        <taxon>Micromonosporales</taxon>
        <taxon>Micromonosporaceae</taxon>
        <taxon>Actinoplanes</taxon>
    </lineage>
</organism>
<evidence type="ECO:0008006" key="5">
    <source>
        <dbReference type="Google" id="ProtNLM"/>
    </source>
</evidence>
<feature type="compositionally biased region" description="Polar residues" evidence="1">
    <location>
        <begin position="589"/>
        <end position="602"/>
    </location>
</feature>
<feature type="transmembrane region" description="Helical" evidence="2">
    <location>
        <begin position="249"/>
        <end position="273"/>
    </location>
</feature>
<keyword evidence="4" id="KW-1185">Reference proteome</keyword>
<feature type="transmembrane region" description="Helical" evidence="2">
    <location>
        <begin position="401"/>
        <end position="422"/>
    </location>
</feature>
<comment type="caution">
    <text evidence="3">The sequence shown here is derived from an EMBL/GenBank/DDBJ whole genome shotgun (WGS) entry which is preliminary data.</text>
</comment>
<feature type="compositionally biased region" description="Low complexity" evidence="1">
    <location>
        <begin position="619"/>
        <end position="628"/>
    </location>
</feature>